<feature type="compositionally biased region" description="Polar residues" evidence="1">
    <location>
        <begin position="1"/>
        <end position="24"/>
    </location>
</feature>
<name>A0AAD5LLX5_9CRUS</name>
<accession>A0AAD5LLX5</accession>
<dbReference type="AlphaFoldDB" id="A0AAD5LLX5"/>
<evidence type="ECO:0000259" key="2">
    <source>
        <dbReference type="Pfam" id="PF00270"/>
    </source>
</evidence>
<comment type="caution">
    <text evidence="3">The sequence shown here is derived from an EMBL/GenBank/DDBJ whole genome shotgun (WGS) entry which is preliminary data.</text>
</comment>
<evidence type="ECO:0000313" key="4">
    <source>
        <dbReference type="Proteomes" id="UP000820818"/>
    </source>
</evidence>
<reference evidence="3 4" key="1">
    <citation type="submission" date="2022-05" db="EMBL/GenBank/DDBJ databases">
        <title>A multi-omics perspective on studying reproductive biology in Daphnia sinensis.</title>
        <authorList>
            <person name="Jia J."/>
        </authorList>
    </citation>
    <scope>NUCLEOTIDE SEQUENCE [LARGE SCALE GENOMIC DNA]</scope>
    <source>
        <strain evidence="3 4">WSL</strain>
    </source>
</reference>
<dbReference type="GO" id="GO:0005524">
    <property type="term" value="F:ATP binding"/>
    <property type="evidence" value="ECO:0007669"/>
    <property type="project" value="InterPro"/>
</dbReference>
<dbReference type="Pfam" id="PF00270">
    <property type="entry name" value="DEAD"/>
    <property type="match status" value="1"/>
</dbReference>
<gene>
    <name evidence="3" type="ORF">GHT06_008890</name>
</gene>
<organism evidence="3 4">
    <name type="scientific">Daphnia sinensis</name>
    <dbReference type="NCBI Taxonomy" id="1820382"/>
    <lineage>
        <taxon>Eukaryota</taxon>
        <taxon>Metazoa</taxon>
        <taxon>Ecdysozoa</taxon>
        <taxon>Arthropoda</taxon>
        <taxon>Crustacea</taxon>
        <taxon>Branchiopoda</taxon>
        <taxon>Diplostraca</taxon>
        <taxon>Cladocera</taxon>
        <taxon>Anomopoda</taxon>
        <taxon>Daphniidae</taxon>
        <taxon>Daphnia</taxon>
        <taxon>Daphnia similis group</taxon>
    </lineage>
</organism>
<evidence type="ECO:0000256" key="1">
    <source>
        <dbReference type="SAM" id="MobiDB-lite"/>
    </source>
</evidence>
<feature type="compositionally biased region" description="Low complexity" evidence="1">
    <location>
        <begin position="25"/>
        <end position="43"/>
    </location>
</feature>
<dbReference type="InterPro" id="IPR027417">
    <property type="entry name" value="P-loop_NTPase"/>
</dbReference>
<dbReference type="GO" id="GO:0003676">
    <property type="term" value="F:nucleic acid binding"/>
    <property type="evidence" value="ECO:0007669"/>
    <property type="project" value="InterPro"/>
</dbReference>
<protein>
    <recommendedName>
        <fullName evidence="2">DEAD/DEAH-box helicase domain-containing protein</fullName>
    </recommendedName>
</protein>
<dbReference type="Gene3D" id="3.40.50.300">
    <property type="entry name" value="P-loop containing nucleotide triphosphate hydrolases"/>
    <property type="match status" value="1"/>
</dbReference>
<keyword evidence="4" id="KW-1185">Reference proteome</keyword>
<sequence>MGCNFESSRNSLASSPDSSMTSGRSNSTPATSPNSSWSSDRSRQQRQYHSRVTSTPGPSNSSVRSEQRQSRRTETPSPGPLNSSDRSRQSSDVELEDDLPGEPLKEQAMIWSGYAGTQLKIALTEFQIAALNAVNCYRDTVVIQAIGSGKSVCFQNPAMILEPGDYIVVVVPTISLAWEKIIFMP</sequence>
<dbReference type="Proteomes" id="UP000820818">
    <property type="component" value="Linkage Group LG1"/>
</dbReference>
<evidence type="ECO:0000313" key="3">
    <source>
        <dbReference type="EMBL" id="KAI9565121.1"/>
    </source>
</evidence>
<dbReference type="InterPro" id="IPR011545">
    <property type="entry name" value="DEAD/DEAH_box_helicase_dom"/>
</dbReference>
<proteinExistence type="predicted"/>
<feature type="compositionally biased region" description="Basic and acidic residues" evidence="1">
    <location>
        <begin position="65"/>
        <end position="74"/>
    </location>
</feature>
<dbReference type="SUPFAM" id="SSF52540">
    <property type="entry name" value="P-loop containing nucleoside triphosphate hydrolases"/>
    <property type="match status" value="1"/>
</dbReference>
<feature type="region of interest" description="Disordered" evidence="1">
    <location>
        <begin position="1"/>
        <end position="101"/>
    </location>
</feature>
<feature type="domain" description="DEAD/DEAH-box helicase" evidence="2">
    <location>
        <begin position="124"/>
        <end position="179"/>
    </location>
</feature>
<dbReference type="EMBL" id="WJBH02000001">
    <property type="protein sequence ID" value="KAI9565121.1"/>
    <property type="molecule type" value="Genomic_DNA"/>
</dbReference>